<protein>
    <submittedName>
        <fullName evidence="1">Uncharacterized protein</fullName>
    </submittedName>
</protein>
<proteinExistence type="predicted"/>
<organism evidence="1 2">
    <name type="scientific">Nelumbo nucifera</name>
    <name type="common">Sacred lotus</name>
    <dbReference type="NCBI Taxonomy" id="4432"/>
    <lineage>
        <taxon>Eukaryota</taxon>
        <taxon>Viridiplantae</taxon>
        <taxon>Streptophyta</taxon>
        <taxon>Embryophyta</taxon>
        <taxon>Tracheophyta</taxon>
        <taxon>Spermatophyta</taxon>
        <taxon>Magnoliopsida</taxon>
        <taxon>Proteales</taxon>
        <taxon>Nelumbonaceae</taxon>
        <taxon>Nelumbo</taxon>
    </lineage>
</organism>
<dbReference type="Proteomes" id="UP000607653">
    <property type="component" value="Unassembled WGS sequence"/>
</dbReference>
<accession>A0A822ZAC6</accession>
<evidence type="ECO:0000313" key="1">
    <source>
        <dbReference type="EMBL" id="DAD39986.1"/>
    </source>
</evidence>
<gene>
    <name evidence="1" type="ORF">HUJ06_014309</name>
</gene>
<dbReference type="EMBL" id="DUZY01000005">
    <property type="protein sequence ID" value="DAD39986.1"/>
    <property type="molecule type" value="Genomic_DNA"/>
</dbReference>
<reference evidence="1 2" key="1">
    <citation type="journal article" date="2020" name="Mol. Biol. Evol.">
        <title>Distinct Expression and Methylation Patterns for Genes with Different Fates following a Single Whole-Genome Duplication in Flowering Plants.</title>
        <authorList>
            <person name="Shi T."/>
            <person name="Rahmani R.S."/>
            <person name="Gugger P.F."/>
            <person name="Wang M."/>
            <person name="Li H."/>
            <person name="Zhang Y."/>
            <person name="Li Z."/>
            <person name="Wang Q."/>
            <person name="Van de Peer Y."/>
            <person name="Marchal K."/>
            <person name="Chen J."/>
        </authorList>
    </citation>
    <scope>NUCLEOTIDE SEQUENCE [LARGE SCALE GENOMIC DNA]</scope>
    <source>
        <tissue evidence="1">Leaf</tissue>
    </source>
</reference>
<evidence type="ECO:0000313" key="2">
    <source>
        <dbReference type="Proteomes" id="UP000607653"/>
    </source>
</evidence>
<name>A0A822ZAC6_NELNU</name>
<keyword evidence="2" id="KW-1185">Reference proteome</keyword>
<comment type="caution">
    <text evidence="1">The sequence shown here is derived from an EMBL/GenBank/DDBJ whole genome shotgun (WGS) entry which is preliminary data.</text>
</comment>
<dbReference type="AlphaFoldDB" id="A0A822ZAC6"/>
<sequence length="138" mass="15296">MGVISSFVNTSLLVHHALHSSTWTNQLKIVPLQREITLPSNCCSRSIEDTETEAEKSKPPPHNISTYDGGGTCTGILNSDCAIALLPLFAEITIESSSWFLVLERHLQSLYGALWNVLEYSPTLHNGKFEQLHFSEAL</sequence>